<feature type="compositionally biased region" description="Basic residues" evidence="5">
    <location>
        <begin position="60"/>
        <end position="75"/>
    </location>
</feature>
<organism evidence="8">
    <name type="scientific">Hirschmanniella oryzae</name>
    <dbReference type="NCBI Taxonomy" id="362338"/>
    <lineage>
        <taxon>Eukaryota</taxon>
        <taxon>Metazoa</taxon>
        <taxon>Ecdysozoa</taxon>
        <taxon>Nematoda</taxon>
        <taxon>Chromadorea</taxon>
        <taxon>Rhabditida</taxon>
        <taxon>Tylenchina</taxon>
        <taxon>Tylenchomorpha</taxon>
        <taxon>Tylenchoidea</taxon>
        <taxon>Pratylenchidae</taxon>
        <taxon>Pratylenchinae</taxon>
        <taxon>Hirschmanniella</taxon>
    </lineage>
</organism>
<keyword evidence="4" id="KW-0413">Isomerase</keyword>
<dbReference type="EMBL" id="KP297892">
    <property type="protein sequence ID" value="ALI53581.1"/>
    <property type="molecule type" value="Genomic_DNA"/>
</dbReference>
<feature type="chain" id="PRO_5013131840" description="chorismate mutase" evidence="6">
    <location>
        <begin position="21"/>
        <end position="248"/>
    </location>
</feature>
<dbReference type="GO" id="GO:0004106">
    <property type="term" value="F:chorismate mutase activity"/>
    <property type="evidence" value="ECO:0007669"/>
    <property type="project" value="UniProtKB-EC"/>
</dbReference>
<protein>
    <recommendedName>
        <fullName evidence="2">chorismate mutase</fullName>
        <ecNumber evidence="2">5.4.99.5</ecNumber>
    </recommendedName>
</protein>
<dbReference type="GO" id="GO:0009697">
    <property type="term" value="P:salicylic acid biosynthetic process"/>
    <property type="evidence" value="ECO:0007669"/>
    <property type="project" value="TreeGrafter"/>
</dbReference>
<evidence type="ECO:0000256" key="4">
    <source>
        <dbReference type="ARBA" id="ARBA00023235"/>
    </source>
</evidence>
<evidence type="ECO:0000256" key="1">
    <source>
        <dbReference type="ARBA" id="ARBA00004817"/>
    </source>
</evidence>
<keyword evidence="3 6" id="KW-0732">Signal</keyword>
<dbReference type="SMART" id="SM00830">
    <property type="entry name" value="CM_2"/>
    <property type="match status" value="1"/>
</dbReference>
<accession>A0A1L1ZY64</accession>
<comment type="pathway">
    <text evidence="1">Metabolic intermediate biosynthesis; prephenate biosynthesis; prephenate from chorismate: step 1/1.</text>
</comment>
<evidence type="ECO:0000259" key="7">
    <source>
        <dbReference type="PROSITE" id="PS51168"/>
    </source>
</evidence>
<dbReference type="AlphaFoldDB" id="A0A1L1ZY64"/>
<evidence type="ECO:0000256" key="3">
    <source>
        <dbReference type="ARBA" id="ARBA00022729"/>
    </source>
</evidence>
<dbReference type="UniPathway" id="UPA00120">
    <property type="reaction ID" value="UER00203"/>
</dbReference>
<feature type="signal peptide" evidence="6">
    <location>
        <begin position="1"/>
        <end position="20"/>
    </location>
</feature>
<gene>
    <name evidence="8" type="primary">cm</name>
</gene>
<sequence precursor="true">MCNLICALCFAILLIFVAESKHSSSSSKSSESSHQNGQTASKFCRFIAMEYANGEGGAEHHHHRHRHHHQHHHGSNRTTTTDLQAVMEVIRLVSARLDLAQPVALYKWQHNQSIDDPVREAALLASVATQANASGVAADFAQQFFQDQINASKIIQFAYFADWQQNGAPNVTAPDLSTVTRPLINNVTSELVQALAPIQSIRFERKCPFDVAIGFAQLFGTQQINTNPEADRAKALCVALAHICAPIN</sequence>
<evidence type="ECO:0000256" key="5">
    <source>
        <dbReference type="SAM" id="MobiDB-lite"/>
    </source>
</evidence>
<dbReference type="InterPro" id="IPR036263">
    <property type="entry name" value="Chorismate_II_sf"/>
</dbReference>
<feature type="domain" description="Chorismate mutase" evidence="7">
    <location>
        <begin position="67"/>
        <end position="160"/>
    </location>
</feature>
<dbReference type="PROSITE" id="PS51168">
    <property type="entry name" value="CHORISMATE_MUT_2"/>
    <property type="match status" value="1"/>
</dbReference>
<dbReference type="EC" id="5.4.99.5" evidence="2"/>
<dbReference type="InterPro" id="IPR008240">
    <property type="entry name" value="Chorismate_mutase_periplasmic"/>
</dbReference>
<dbReference type="InterPro" id="IPR051331">
    <property type="entry name" value="Chorismate_mutase-related"/>
</dbReference>
<name>A0A1L1ZY64_9BILA</name>
<reference evidence="8" key="1">
    <citation type="submission" date="2014-12" db="EMBL/GenBank/DDBJ databases">
        <title>Two possible effectors of Hirschmanniella oryzae attenuating defense response in rice (Oryza sativa).</title>
        <authorList>
            <person name="Bauters L."/>
            <person name="Gheysen G."/>
        </authorList>
    </citation>
    <scope>NUCLEOTIDE SEQUENCE</scope>
</reference>
<dbReference type="NCBIfam" id="TIGR01806">
    <property type="entry name" value="CM_mono2"/>
    <property type="match status" value="1"/>
</dbReference>
<evidence type="ECO:0000256" key="6">
    <source>
        <dbReference type="SAM" id="SignalP"/>
    </source>
</evidence>
<dbReference type="Gene3D" id="1.20.59.10">
    <property type="entry name" value="Chorismate mutase"/>
    <property type="match status" value="1"/>
</dbReference>
<dbReference type="PANTHER" id="PTHR38041:SF2">
    <property type="entry name" value="SECRETED CHORISMATE MUTASE"/>
    <property type="match status" value="1"/>
</dbReference>
<dbReference type="GO" id="GO:0046417">
    <property type="term" value="P:chorismate metabolic process"/>
    <property type="evidence" value="ECO:0007669"/>
    <property type="project" value="InterPro"/>
</dbReference>
<evidence type="ECO:0000256" key="2">
    <source>
        <dbReference type="ARBA" id="ARBA00012404"/>
    </source>
</evidence>
<dbReference type="PANTHER" id="PTHR38041">
    <property type="entry name" value="CHORISMATE MUTASE"/>
    <property type="match status" value="1"/>
</dbReference>
<proteinExistence type="predicted"/>
<dbReference type="Pfam" id="PF01817">
    <property type="entry name" value="CM_2"/>
    <property type="match status" value="1"/>
</dbReference>
<dbReference type="InterPro" id="IPR002701">
    <property type="entry name" value="CM_II_prokaryot"/>
</dbReference>
<dbReference type="InterPro" id="IPR036979">
    <property type="entry name" value="CM_dom_sf"/>
</dbReference>
<evidence type="ECO:0000313" key="8">
    <source>
        <dbReference type="EMBL" id="ALI53581.1"/>
    </source>
</evidence>
<dbReference type="SUPFAM" id="SSF48600">
    <property type="entry name" value="Chorismate mutase II"/>
    <property type="match status" value="1"/>
</dbReference>
<feature type="region of interest" description="Disordered" evidence="5">
    <location>
        <begin position="56"/>
        <end position="78"/>
    </location>
</feature>